<reference evidence="1 2" key="1">
    <citation type="journal article" date="2020" name="G3 (Bethesda)">
        <title>CeMbio - The Caenorhabditis elegans Microbiome Resource.</title>
        <authorList>
            <person name="Dirksen P."/>
            <person name="Assie A."/>
            <person name="Zimmermann J."/>
            <person name="Zhang F."/>
            <person name="Tietje A.M."/>
            <person name="Marsh S.A."/>
            <person name="Felix M.A."/>
            <person name="Shapira M."/>
            <person name="Kaleta C."/>
            <person name="Schulenburg H."/>
            <person name="Samuel B."/>
        </authorList>
    </citation>
    <scope>NUCLEOTIDE SEQUENCE [LARGE SCALE GENOMIC DNA]</scope>
    <source>
        <strain evidence="1 2">BIGb0172</strain>
    </source>
</reference>
<gene>
    <name evidence="1" type="ORF">HS961_10515</name>
</gene>
<dbReference type="KEGG" id="cpis:HS961_10515"/>
<accession>A0A7G5EGV0</accession>
<name>A0A7G5EGV0_9BURK</name>
<dbReference type="AlphaFoldDB" id="A0A7G5EGV0"/>
<dbReference type="InterPro" id="IPR052931">
    <property type="entry name" value="Prophage_regulatory_activator"/>
</dbReference>
<organism evidence="1 2">
    <name type="scientific">Comamonas piscis</name>
    <dbReference type="NCBI Taxonomy" id="1562974"/>
    <lineage>
        <taxon>Bacteria</taxon>
        <taxon>Pseudomonadati</taxon>
        <taxon>Pseudomonadota</taxon>
        <taxon>Betaproteobacteria</taxon>
        <taxon>Burkholderiales</taxon>
        <taxon>Comamonadaceae</taxon>
        <taxon>Comamonas</taxon>
    </lineage>
</organism>
<dbReference type="PANTHER" id="PTHR36154:SF1">
    <property type="entry name" value="DNA-BINDING TRANSCRIPTIONAL ACTIVATOR ALPA"/>
    <property type="match status" value="1"/>
</dbReference>
<sequence length="63" mass="7169">MRVLKLKDVLSKTGLGKTSLYKLVSLSEFPKPISLGLRSVGWLESEIEAWIQEKINVRDQQLV</sequence>
<evidence type="ECO:0000313" key="2">
    <source>
        <dbReference type="Proteomes" id="UP000515240"/>
    </source>
</evidence>
<dbReference type="Gene3D" id="1.10.238.160">
    <property type="match status" value="1"/>
</dbReference>
<evidence type="ECO:0000313" key="1">
    <source>
        <dbReference type="EMBL" id="QMV73225.1"/>
    </source>
</evidence>
<dbReference type="Proteomes" id="UP000515240">
    <property type="component" value="Chromosome"/>
</dbReference>
<dbReference type="EMBL" id="CP058554">
    <property type="protein sequence ID" value="QMV73225.1"/>
    <property type="molecule type" value="Genomic_DNA"/>
</dbReference>
<dbReference type="PANTHER" id="PTHR36154">
    <property type="entry name" value="DNA-BINDING TRANSCRIPTIONAL ACTIVATOR ALPA"/>
    <property type="match status" value="1"/>
</dbReference>
<keyword evidence="2" id="KW-1185">Reference proteome</keyword>
<dbReference type="Pfam" id="PF05930">
    <property type="entry name" value="Phage_AlpA"/>
    <property type="match status" value="1"/>
</dbReference>
<protein>
    <submittedName>
        <fullName evidence="1">AlpA family transcriptional regulator</fullName>
    </submittedName>
</protein>
<dbReference type="RefSeq" id="WP_182327718.1">
    <property type="nucleotide sequence ID" value="NZ_CP058554.1"/>
</dbReference>
<proteinExistence type="predicted"/>
<dbReference type="InterPro" id="IPR010260">
    <property type="entry name" value="AlpA"/>
</dbReference>